<reference evidence="1 2" key="1">
    <citation type="submission" date="2016-01" db="EMBL/GenBank/DDBJ databases">
        <title>Genome sequence of the yeast Holleya sinecauda.</title>
        <authorList>
            <person name="Dietrich F.S."/>
        </authorList>
    </citation>
    <scope>NUCLEOTIDE SEQUENCE [LARGE SCALE GENOMIC DNA]</scope>
    <source>
        <strain evidence="1 2">ATCC 58844</strain>
    </source>
</reference>
<proteinExistence type="predicted"/>
<dbReference type="Proteomes" id="UP000243052">
    <property type="component" value="Chromosome ii"/>
</dbReference>
<dbReference type="GeneID" id="28721777"/>
<accession>A0A120K0S2</accession>
<dbReference type="RefSeq" id="XP_017985630.1">
    <property type="nucleotide sequence ID" value="XM_018130274.1"/>
</dbReference>
<name>A0A120K0S2_9SACH</name>
<dbReference type="EMBL" id="CP014242">
    <property type="protein sequence ID" value="AMD18634.1"/>
    <property type="molecule type" value="Genomic_DNA"/>
</dbReference>
<evidence type="ECO:0000313" key="2">
    <source>
        <dbReference type="Proteomes" id="UP000243052"/>
    </source>
</evidence>
<gene>
    <name evidence="1" type="ORF">AW171_hschr2143</name>
</gene>
<sequence>MNIVEVSSVENLTTTVKVFVVDVYDIAKQAQVDSRQVPQIKIQNKLVSAACDLLKQASLMVSKDNIINFDLLNLEFPLWFWVKMYVSILLLKLTKKINNHHNTNNALPLNTASTLLHQRQSFAMDTT</sequence>
<protein>
    <submittedName>
        <fullName evidence="1">HBL268Wp</fullName>
    </submittedName>
</protein>
<evidence type="ECO:0000313" key="1">
    <source>
        <dbReference type="EMBL" id="AMD18634.1"/>
    </source>
</evidence>
<organism evidence="1 2">
    <name type="scientific">Eremothecium sinecaudum</name>
    <dbReference type="NCBI Taxonomy" id="45286"/>
    <lineage>
        <taxon>Eukaryota</taxon>
        <taxon>Fungi</taxon>
        <taxon>Dikarya</taxon>
        <taxon>Ascomycota</taxon>
        <taxon>Saccharomycotina</taxon>
        <taxon>Saccharomycetes</taxon>
        <taxon>Saccharomycetales</taxon>
        <taxon>Saccharomycetaceae</taxon>
        <taxon>Eremothecium</taxon>
    </lineage>
</organism>
<dbReference type="AlphaFoldDB" id="A0A120K0S2"/>
<keyword evidence="2" id="KW-1185">Reference proteome</keyword>